<dbReference type="EMBL" id="RSFA01000158">
    <property type="protein sequence ID" value="RSD28366.1"/>
    <property type="molecule type" value="Genomic_DNA"/>
</dbReference>
<dbReference type="AlphaFoldDB" id="A0A3R9FKB3"/>
<dbReference type="SMART" id="SM00871">
    <property type="entry name" value="AraC_E_bind"/>
    <property type="match status" value="1"/>
</dbReference>
<gene>
    <name evidence="2" type="ORF">EJA03_19260</name>
</gene>
<dbReference type="PANTHER" id="PTHR36444:SF2">
    <property type="entry name" value="TRANSCRIPTIONAL REGULATOR PROTEIN YOBU-RELATED"/>
    <property type="match status" value="1"/>
</dbReference>
<comment type="caution">
    <text evidence="2">The sequence shown here is derived from an EMBL/GenBank/DDBJ whole genome shotgun (WGS) entry which is preliminary data.</text>
</comment>
<dbReference type="InterPro" id="IPR029441">
    <property type="entry name" value="Cass2"/>
</dbReference>
<evidence type="ECO:0000313" key="3">
    <source>
        <dbReference type="Proteomes" id="UP000269041"/>
    </source>
</evidence>
<protein>
    <submittedName>
        <fullName evidence="2">AraC family transcriptional regulator</fullName>
    </submittedName>
</protein>
<feature type="domain" description="AraC effector-binding" evidence="1">
    <location>
        <begin position="1"/>
        <end position="149"/>
    </location>
</feature>
<dbReference type="OrthoDB" id="3173400at2"/>
<organism evidence="2 3">
    <name type="scientific">Vibrio pectenicida</name>
    <dbReference type="NCBI Taxonomy" id="62763"/>
    <lineage>
        <taxon>Bacteria</taxon>
        <taxon>Pseudomonadati</taxon>
        <taxon>Pseudomonadota</taxon>
        <taxon>Gammaproteobacteria</taxon>
        <taxon>Vibrionales</taxon>
        <taxon>Vibrionaceae</taxon>
        <taxon>Vibrio</taxon>
    </lineage>
</organism>
<accession>A0A3R9FKB3</accession>
<dbReference type="InterPro" id="IPR011256">
    <property type="entry name" value="Reg_factor_effector_dom_sf"/>
</dbReference>
<dbReference type="RefSeq" id="WP_125323355.1">
    <property type="nucleotide sequence ID" value="NZ_AP024889.1"/>
</dbReference>
<keyword evidence="3" id="KW-1185">Reference proteome</keyword>
<dbReference type="InterPro" id="IPR053182">
    <property type="entry name" value="YobU-like_regulator"/>
</dbReference>
<evidence type="ECO:0000259" key="1">
    <source>
        <dbReference type="SMART" id="SM00871"/>
    </source>
</evidence>
<dbReference type="Gene3D" id="3.20.80.10">
    <property type="entry name" value="Regulatory factor, effector binding domain"/>
    <property type="match status" value="1"/>
</dbReference>
<dbReference type="Pfam" id="PF14526">
    <property type="entry name" value="Cass2"/>
    <property type="match status" value="1"/>
</dbReference>
<dbReference type="Proteomes" id="UP000269041">
    <property type="component" value="Unassembled WGS sequence"/>
</dbReference>
<dbReference type="SUPFAM" id="SSF55136">
    <property type="entry name" value="Probable bacterial effector-binding domain"/>
    <property type="match status" value="1"/>
</dbReference>
<reference evidence="2 3" key="1">
    <citation type="submission" date="2018-12" db="EMBL/GenBank/DDBJ databases">
        <title>Genomic taxonomy of the Vibrionaceae family.</title>
        <authorList>
            <person name="Gomez-Gil B."/>
            <person name="Enciso-Ibarra K."/>
        </authorList>
    </citation>
    <scope>NUCLEOTIDE SEQUENCE [LARGE SCALE GENOMIC DNA]</scope>
    <source>
        <strain evidence="2 3">CAIM 594</strain>
    </source>
</reference>
<dbReference type="InterPro" id="IPR010499">
    <property type="entry name" value="AraC_E-bd"/>
</dbReference>
<evidence type="ECO:0000313" key="2">
    <source>
        <dbReference type="EMBL" id="RSD28366.1"/>
    </source>
</evidence>
<proteinExistence type="predicted"/>
<name>A0A3R9FKB3_9VIBR</name>
<dbReference type="PANTHER" id="PTHR36444">
    <property type="entry name" value="TRANSCRIPTIONAL REGULATOR PROTEIN YOBU-RELATED"/>
    <property type="match status" value="1"/>
</dbReference>
<sequence>MEIRYLEGFTLAGFTIRTSNFAEKTPSTAKIAGLWQYFYQHTAPNLSPETSVYGIYSNYESDVNGHYDLTLATTCMLSKGVENTREVAVASGKYLVFVAKGEMPDSVIGLWGQIWSYFSDEDCPHERSYTSDYECYLDEKSVEICISIC</sequence>